<sequence>MSKLLLSCVMVLGAGFLARAEEPQRTTSNKSIDGTWTVLCAEKDGQPLAEAKDITVTVKDNVFNVRCKDGKEMSLKMEFTGPGQAKMTEENAPTTNTDAIKKSQGPKEAVYVLTNDFLSICVHHDKNTGDIKPASATDETGRASSKSYCSFVLKRTDSEPK</sequence>
<evidence type="ECO:0000313" key="4">
    <source>
        <dbReference type="Proteomes" id="UP000324974"/>
    </source>
</evidence>
<dbReference type="EMBL" id="CP042425">
    <property type="protein sequence ID" value="QEL19223.1"/>
    <property type="molecule type" value="Genomic_DNA"/>
</dbReference>
<feature type="chain" id="PRO_5023125146" evidence="2">
    <location>
        <begin position="21"/>
        <end position="161"/>
    </location>
</feature>
<accession>A0A5C1AM30</accession>
<reference evidence="4" key="1">
    <citation type="submission" date="2019-08" db="EMBL/GenBank/DDBJ databases">
        <title>Limnoglobus roseus gen. nov., sp. nov., a novel freshwater planctomycete with a giant genome from the family Gemmataceae.</title>
        <authorList>
            <person name="Kulichevskaya I.S."/>
            <person name="Naumoff D.G."/>
            <person name="Miroshnikov K."/>
            <person name="Ivanova A."/>
            <person name="Philippov D.A."/>
            <person name="Hakobyan A."/>
            <person name="Rijpstra I.C."/>
            <person name="Sinninghe Damste J.S."/>
            <person name="Liesack W."/>
            <person name="Dedysh S.N."/>
        </authorList>
    </citation>
    <scope>NUCLEOTIDE SEQUENCE [LARGE SCALE GENOMIC DNA]</scope>
    <source>
        <strain evidence="4">PX52</strain>
    </source>
</reference>
<dbReference type="AlphaFoldDB" id="A0A5C1AM30"/>
<name>A0A5C1AM30_9BACT</name>
<dbReference type="OrthoDB" id="287646at2"/>
<protein>
    <submittedName>
        <fullName evidence="3">TIGR03067 domain-containing protein</fullName>
    </submittedName>
</protein>
<feature type="signal peptide" evidence="2">
    <location>
        <begin position="1"/>
        <end position="20"/>
    </location>
</feature>
<keyword evidence="4" id="KW-1185">Reference proteome</keyword>
<proteinExistence type="predicted"/>
<evidence type="ECO:0000256" key="2">
    <source>
        <dbReference type="SAM" id="SignalP"/>
    </source>
</evidence>
<feature type="region of interest" description="Disordered" evidence="1">
    <location>
        <begin position="80"/>
        <end position="103"/>
    </location>
</feature>
<gene>
    <name evidence="3" type="ORF">PX52LOC_06285</name>
</gene>
<keyword evidence="2" id="KW-0732">Signal</keyword>
<evidence type="ECO:0000313" key="3">
    <source>
        <dbReference type="EMBL" id="QEL19223.1"/>
    </source>
</evidence>
<dbReference type="Proteomes" id="UP000324974">
    <property type="component" value="Chromosome"/>
</dbReference>
<organism evidence="3 4">
    <name type="scientific">Limnoglobus roseus</name>
    <dbReference type="NCBI Taxonomy" id="2598579"/>
    <lineage>
        <taxon>Bacteria</taxon>
        <taxon>Pseudomonadati</taxon>
        <taxon>Planctomycetota</taxon>
        <taxon>Planctomycetia</taxon>
        <taxon>Gemmatales</taxon>
        <taxon>Gemmataceae</taxon>
        <taxon>Limnoglobus</taxon>
    </lineage>
</organism>
<evidence type="ECO:0000256" key="1">
    <source>
        <dbReference type="SAM" id="MobiDB-lite"/>
    </source>
</evidence>
<dbReference type="KEGG" id="lrs:PX52LOC_06285"/>
<dbReference type="RefSeq" id="WP_149113638.1">
    <property type="nucleotide sequence ID" value="NZ_CP042425.1"/>
</dbReference>